<dbReference type="NCBIfam" id="TIGR01590">
    <property type="entry name" value="yir-bir-cir_Pla"/>
    <property type="match status" value="1"/>
</dbReference>
<feature type="transmembrane region" description="Helical" evidence="1">
    <location>
        <begin position="197"/>
        <end position="219"/>
    </location>
</feature>
<accession>A0A449BP04</accession>
<feature type="transmembrane region" description="Helical" evidence="1">
    <location>
        <begin position="89"/>
        <end position="106"/>
    </location>
</feature>
<dbReference type="GeneID" id="59892969"/>
<dbReference type="KEGG" id="pvv:PVVCY_0500030"/>
<dbReference type="Pfam" id="PF06022">
    <property type="entry name" value="Cir_Bir_Yir"/>
    <property type="match status" value="1"/>
</dbReference>
<evidence type="ECO:0000313" key="2">
    <source>
        <dbReference type="EMBL" id="VEV55118.1"/>
    </source>
</evidence>
<dbReference type="EMBL" id="LR215061">
    <property type="protein sequence ID" value="VEV55118.1"/>
    <property type="molecule type" value="Genomic_DNA"/>
</dbReference>
<dbReference type="InterPro" id="IPR006477">
    <property type="entry name" value="Yir_bir_cir"/>
</dbReference>
<keyword evidence="1" id="KW-1133">Transmembrane helix</keyword>
<protein>
    <submittedName>
        <fullName evidence="2">PIR protein CIR protein</fullName>
    </submittedName>
</protein>
<sequence>MTSSSVIYLLKHLKDKYELEYDKLAEYAILWLSYKLNKKEKNKLTDLNEFYTEYIETNNYYNNKIKGEDSPTYKEIINKKKDLMNIKEISKFNAPFYILFYLYYAIHDEFWLDSVYLEMAKNFVNQFKELSNDSNNIEYSSYNKLLSTLSNDYDNLKNICNHGRCTNFPSLPKIEPKKKSEQVLAQISEPTSSSSSILNTVIPGLSTFSVIPVFLGVAYKYSLFGIDKLFQRQYLRKNLKKIKKKMKLNI</sequence>
<reference evidence="2 3" key="1">
    <citation type="submission" date="2019-01" db="EMBL/GenBank/DDBJ databases">
        <authorList>
            <person name="Ramaprasad A."/>
        </authorList>
    </citation>
    <scope>NUCLEOTIDE SEQUENCE [LARGE SCALE GENOMIC DNA]</scope>
</reference>
<gene>
    <name evidence="2" type="ORF">PVVCY_0500030</name>
</gene>
<organism evidence="2 3">
    <name type="scientific">Plasmodium vinckei vinckei</name>
    <dbReference type="NCBI Taxonomy" id="54757"/>
    <lineage>
        <taxon>Eukaryota</taxon>
        <taxon>Sar</taxon>
        <taxon>Alveolata</taxon>
        <taxon>Apicomplexa</taxon>
        <taxon>Aconoidasida</taxon>
        <taxon>Haemosporida</taxon>
        <taxon>Plasmodiidae</taxon>
        <taxon>Plasmodium</taxon>
        <taxon>Plasmodium (Vinckeia)</taxon>
    </lineage>
</organism>
<evidence type="ECO:0000256" key="1">
    <source>
        <dbReference type="SAM" id="Phobius"/>
    </source>
</evidence>
<dbReference type="AlphaFoldDB" id="A0A449BP04"/>
<keyword evidence="1" id="KW-0472">Membrane</keyword>
<keyword evidence="1" id="KW-0812">Transmembrane</keyword>
<proteinExistence type="predicted"/>
<dbReference type="VEuPathDB" id="PlasmoDB:PVVCY_0500030"/>
<dbReference type="Proteomes" id="UP000290582">
    <property type="component" value="Chromosome PVVCY_05"/>
</dbReference>
<dbReference type="OrthoDB" id="372865at2759"/>
<name>A0A449BP04_PLAVN</name>
<evidence type="ECO:0000313" key="3">
    <source>
        <dbReference type="Proteomes" id="UP000290582"/>
    </source>
</evidence>
<dbReference type="RefSeq" id="XP_037490183.1">
    <property type="nucleotide sequence ID" value="XM_037634995.1"/>
</dbReference>